<evidence type="ECO:0000313" key="1">
    <source>
        <dbReference type="EMBL" id="PIR70570.1"/>
    </source>
</evidence>
<dbReference type="InterPro" id="IPR026350">
    <property type="entry name" value="GxxExxY"/>
</dbReference>
<comment type="caution">
    <text evidence="1">The sequence shown here is derived from an EMBL/GenBank/DDBJ whole genome shotgun (WGS) entry which is preliminary data.</text>
</comment>
<dbReference type="NCBIfam" id="TIGR04256">
    <property type="entry name" value="GxxExxY"/>
    <property type="match status" value="1"/>
</dbReference>
<dbReference type="Proteomes" id="UP000229383">
    <property type="component" value="Unassembled WGS sequence"/>
</dbReference>
<organism evidence="1 2">
    <name type="scientific">Candidatus Niyogibacteria bacterium CG10_big_fil_rev_8_21_14_0_10_42_19</name>
    <dbReference type="NCBI Taxonomy" id="1974725"/>
    <lineage>
        <taxon>Bacteria</taxon>
        <taxon>Candidatus Niyogiibacteriota</taxon>
    </lineage>
</organism>
<reference evidence="2" key="1">
    <citation type="submission" date="2017-09" db="EMBL/GenBank/DDBJ databases">
        <title>Depth-based differentiation of microbial function through sediment-hosted aquifers and enrichment of novel symbionts in the deep terrestrial subsurface.</title>
        <authorList>
            <person name="Probst A.J."/>
            <person name="Ladd B."/>
            <person name="Jarett J.K."/>
            <person name="Geller-Mcgrath D.E."/>
            <person name="Sieber C.M.K."/>
            <person name="Emerson J.B."/>
            <person name="Anantharaman K."/>
            <person name="Thomas B.C."/>
            <person name="Malmstrom R."/>
            <person name="Stieglmeier M."/>
            <person name="Klingl A."/>
            <person name="Woyke T."/>
            <person name="Ryan C.M."/>
            <person name="Banfield J.F."/>
        </authorList>
    </citation>
    <scope>NUCLEOTIDE SEQUENCE [LARGE SCALE GENOMIC DNA]</scope>
</reference>
<proteinExistence type="predicted"/>
<protein>
    <submittedName>
        <fullName evidence="1">GxxExxY protein</fullName>
    </submittedName>
</protein>
<sequence>MYLYQDLTYKLRGIFFEVYNNLGPGLPEKVYQRAIIWELKSHKIPYETEKIIDIIYKGTKVGQQRLDLVVSEKIIVEIKAVDNIHSLFVKQTLAYLKASSYKLALLVNFGGDKIIIRRYIN</sequence>
<dbReference type="AlphaFoldDB" id="A0A2H0TG87"/>
<gene>
    <name evidence="1" type="ORF">COU46_00735</name>
</gene>
<accession>A0A2H0TG87</accession>
<dbReference type="EMBL" id="PFCN01000011">
    <property type="protein sequence ID" value="PIR70570.1"/>
    <property type="molecule type" value="Genomic_DNA"/>
</dbReference>
<dbReference type="Pfam" id="PF13366">
    <property type="entry name" value="PDDEXK_3"/>
    <property type="match status" value="1"/>
</dbReference>
<evidence type="ECO:0000313" key="2">
    <source>
        <dbReference type="Proteomes" id="UP000229383"/>
    </source>
</evidence>
<name>A0A2H0TG87_9BACT</name>